<reference evidence="2 3" key="1">
    <citation type="submission" date="2023-05" db="EMBL/GenBank/DDBJ databases">
        <title>Sedimentitalea sp. nov. JM2-8.</title>
        <authorList>
            <person name="Huang J."/>
        </authorList>
    </citation>
    <scope>NUCLEOTIDE SEQUENCE [LARGE SCALE GENOMIC DNA]</scope>
    <source>
        <strain evidence="2 3">JM2-8</strain>
    </source>
</reference>
<keyword evidence="3" id="KW-1185">Reference proteome</keyword>
<feature type="transmembrane region" description="Helical" evidence="1">
    <location>
        <begin position="16"/>
        <end position="37"/>
    </location>
</feature>
<dbReference type="InterPro" id="IPR018723">
    <property type="entry name" value="DUF2254_membrane"/>
</dbReference>
<feature type="transmembrane region" description="Helical" evidence="1">
    <location>
        <begin position="57"/>
        <end position="79"/>
    </location>
</feature>
<organism evidence="2 3">
    <name type="scientific">Sedimentitalea xiamensis</name>
    <dbReference type="NCBI Taxonomy" id="3050037"/>
    <lineage>
        <taxon>Bacteria</taxon>
        <taxon>Pseudomonadati</taxon>
        <taxon>Pseudomonadota</taxon>
        <taxon>Alphaproteobacteria</taxon>
        <taxon>Rhodobacterales</taxon>
        <taxon>Paracoccaceae</taxon>
        <taxon>Sedimentitalea</taxon>
    </lineage>
</organism>
<name>A0ABT7FBN1_9RHOB</name>
<evidence type="ECO:0000313" key="2">
    <source>
        <dbReference type="EMBL" id="MDK3072517.1"/>
    </source>
</evidence>
<evidence type="ECO:0000313" key="3">
    <source>
        <dbReference type="Proteomes" id="UP001227126"/>
    </source>
</evidence>
<dbReference type="Proteomes" id="UP001227126">
    <property type="component" value="Unassembled WGS sequence"/>
</dbReference>
<dbReference type="RefSeq" id="WP_284484456.1">
    <property type="nucleotide sequence ID" value="NZ_JASNJE010000004.1"/>
</dbReference>
<dbReference type="Pfam" id="PF10011">
    <property type="entry name" value="DUF2254"/>
    <property type="match status" value="1"/>
</dbReference>
<comment type="caution">
    <text evidence="2">The sequence shown here is derived from an EMBL/GenBank/DDBJ whole genome shotgun (WGS) entry which is preliminary data.</text>
</comment>
<protein>
    <submittedName>
        <fullName evidence="2">DUF2254 domain-containing protein</fullName>
    </submittedName>
</protein>
<feature type="transmembrane region" description="Helical" evidence="1">
    <location>
        <begin position="133"/>
        <end position="155"/>
    </location>
</feature>
<feature type="transmembrane region" description="Helical" evidence="1">
    <location>
        <begin position="99"/>
        <end position="121"/>
    </location>
</feature>
<proteinExistence type="predicted"/>
<sequence length="416" mass="44265">MLTTIFHRAILFLRQLYVRVLLIAALSLVSVALAKLLAPVIPPGLAQAIGADAVDPILTTLANSMLAVTIFSLTMMVSAHQAAASQWSPRTHVILTDDMTTQSVLATFVGAYLFSLCALILRRTDFFGERESVALFLMTILVVAMIVVAIIRWIAHLEDLGSLSHTADAVQSRAETAVASVGRHPCYGARALEDDPARVTDGSARVIGAPCAGYVQQIFADMLQSTAEAADARVYVTVSTGQYVAEGAPLAHVAGGGKDIVTKLRDAFAIANARSFVQDPRFGVSVMAEIASRALSPGINDPVTAVDIANRLATVLMLADPGRETEDGKPDLDRVWMPRFRYDGLFLDSYDRIARDAGANAEVQIAVQLGLASVIRESGPELAEAARACGARTLARARAAMKDDPDLPRLNAAASV</sequence>
<dbReference type="EMBL" id="JASNJE010000004">
    <property type="protein sequence ID" value="MDK3072517.1"/>
    <property type="molecule type" value="Genomic_DNA"/>
</dbReference>
<gene>
    <name evidence="2" type="ORF">QO034_05275</name>
</gene>
<evidence type="ECO:0000256" key="1">
    <source>
        <dbReference type="SAM" id="Phobius"/>
    </source>
</evidence>
<keyword evidence="1" id="KW-0472">Membrane</keyword>
<keyword evidence="1" id="KW-1133">Transmembrane helix</keyword>
<keyword evidence="1" id="KW-0812">Transmembrane</keyword>
<accession>A0ABT7FBN1</accession>